<dbReference type="Pfam" id="PF02536">
    <property type="entry name" value="mTERF"/>
    <property type="match status" value="1"/>
</dbReference>
<gene>
    <name evidence="4" type="ORF">J5N97_000731</name>
</gene>
<evidence type="ECO:0000256" key="3">
    <source>
        <dbReference type="ARBA" id="ARBA00022946"/>
    </source>
</evidence>
<protein>
    <submittedName>
        <fullName evidence="4">Uncharacterized protein</fullName>
    </submittedName>
</protein>
<evidence type="ECO:0000256" key="2">
    <source>
        <dbReference type="ARBA" id="ARBA00022472"/>
    </source>
</evidence>
<dbReference type="FunFam" id="1.25.70.10:FF:000019">
    <property type="entry name" value="mTERF family protein"/>
    <property type="match status" value="1"/>
</dbReference>
<proteinExistence type="inferred from homology"/>
<evidence type="ECO:0000313" key="5">
    <source>
        <dbReference type="Proteomes" id="UP001085076"/>
    </source>
</evidence>
<dbReference type="OrthoDB" id="764594at2759"/>
<reference evidence="4 5" key="1">
    <citation type="journal article" date="2022" name="Hortic Res">
        <title>The genome of Dioscorea zingiberensis sheds light on the biosynthesis, origin and evolution of the medicinally important diosgenin saponins.</title>
        <authorList>
            <person name="Li Y."/>
            <person name="Tan C."/>
            <person name="Li Z."/>
            <person name="Guo J."/>
            <person name="Li S."/>
            <person name="Chen X."/>
            <person name="Wang C."/>
            <person name="Dai X."/>
            <person name="Yang H."/>
            <person name="Song W."/>
            <person name="Hou L."/>
            <person name="Xu J."/>
            <person name="Tong Z."/>
            <person name="Xu A."/>
            <person name="Yuan X."/>
            <person name="Wang W."/>
            <person name="Yang Q."/>
            <person name="Chen L."/>
            <person name="Sun Z."/>
            <person name="Wang K."/>
            <person name="Pan B."/>
            <person name="Chen J."/>
            <person name="Bao Y."/>
            <person name="Liu F."/>
            <person name="Qi X."/>
            <person name="Gang D.R."/>
            <person name="Wen J."/>
            <person name="Li J."/>
        </authorList>
    </citation>
    <scope>NUCLEOTIDE SEQUENCE [LARGE SCALE GENOMIC DNA]</scope>
    <source>
        <strain evidence="4">Dzin_1.0</strain>
    </source>
</reference>
<dbReference type="EMBL" id="JAGGNH010000031">
    <property type="protein sequence ID" value="KAJ0961273.1"/>
    <property type="molecule type" value="Genomic_DNA"/>
</dbReference>
<keyword evidence="3" id="KW-0809">Transit peptide</keyword>
<dbReference type="GO" id="GO:0006353">
    <property type="term" value="P:DNA-templated transcription termination"/>
    <property type="evidence" value="ECO:0007669"/>
    <property type="project" value="UniProtKB-KW"/>
</dbReference>
<keyword evidence="2" id="KW-0804">Transcription</keyword>
<dbReference type="Gene3D" id="1.25.70.10">
    <property type="entry name" value="Transcription termination factor 3, mitochondrial"/>
    <property type="match status" value="1"/>
</dbReference>
<name>A0A9D5BV48_9LILI</name>
<sequence>MYKEKLSTFSLSNQHLSSLFEEKIFSLVGVRGFCTNESKEDSKIAHKNILALVEGQAAFLDYLHGTRGLQFTDAENISKNSPIFLGRLLKKVENEEEIGRALMRYFRYHPINEFEPFFESLGLKPSEYNPFLPRELMFLADDVTLLENYHALCNYGIAHGKIGKIYKEATEVFRYSFGLLGLKLQAYEGLGLSKSSVTKLVASSPQLLVGEIDREFVKLLEQLESIGMQRDWIGGIVSEKNTYNWNRILMFLQFLHHLGLSGQVIVTLIRRHASIISDGSGKTVFLLIGLMVKMGAREREIITMFTQFPCVQIGSFY</sequence>
<evidence type="ECO:0000256" key="1">
    <source>
        <dbReference type="ARBA" id="ARBA00007692"/>
    </source>
</evidence>
<keyword evidence="2" id="KW-0806">Transcription termination</keyword>
<dbReference type="GO" id="GO:0003676">
    <property type="term" value="F:nucleic acid binding"/>
    <property type="evidence" value="ECO:0007669"/>
    <property type="project" value="InterPro"/>
</dbReference>
<evidence type="ECO:0000313" key="4">
    <source>
        <dbReference type="EMBL" id="KAJ0961273.1"/>
    </source>
</evidence>
<organism evidence="4 5">
    <name type="scientific">Dioscorea zingiberensis</name>
    <dbReference type="NCBI Taxonomy" id="325984"/>
    <lineage>
        <taxon>Eukaryota</taxon>
        <taxon>Viridiplantae</taxon>
        <taxon>Streptophyta</taxon>
        <taxon>Embryophyta</taxon>
        <taxon>Tracheophyta</taxon>
        <taxon>Spermatophyta</taxon>
        <taxon>Magnoliopsida</taxon>
        <taxon>Liliopsida</taxon>
        <taxon>Dioscoreales</taxon>
        <taxon>Dioscoreaceae</taxon>
        <taxon>Dioscorea</taxon>
    </lineage>
</organism>
<dbReference type="Proteomes" id="UP001085076">
    <property type="component" value="Unassembled WGS sequence"/>
</dbReference>
<keyword evidence="5" id="KW-1185">Reference proteome</keyword>
<comment type="similarity">
    <text evidence="1">Belongs to the mTERF family.</text>
</comment>
<dbReference type="InterPro" id="IPR003690">
    <property type="entry name" value="MTERF"/>
</dbReference>
<dbReference type="InterPro" id="IPR038538">
    <property type="entry name" value="MTERF_sf"/>
</dbReference>
<dbReference type="AlphaFoldDB" id="A0A9D5BV48"/>
<accession>A0A9D5BV48</accession>
<comment type="caution">
    <text evidence="4">The sequence shown here is derived from an EMBL/GenBank/DDBJ whole genome shotgun (WGS) entry which is preliminary data.</text>
</comment>
<keyword evidence="2" id="KW-0805">Transcription regulation</keyword>